<accession>A0A8D5U710</accession>
<evidence type="ECO:0000313" key="2">
    <source>
        <dbReference type="EMBL" id="BCU70751.1"/>
    </source>
</evidence>
<dbReference type="PROSITE" id="PS50943">
    <property type="entry name" value="HTH_CROC1"/>
    <property type="match status" value="1"/>
</dbReference>
<feature type="domain" description="HTH cro/C1-type" evidence="1">
    <location>
        <begin position="144"/>
        <end position="171"/>
    </location>
</feature>
<dbReference type="InterPro" id="IPR007050">
    <property type="entry name" value="HTH_bacterioopsin"/>
</dbReference>
<dbReference type="InterPro" id="IPR001387">
    <property type="entry name" value="Cro/C1-type_HTH"/>
</dbReference>
<dbReference type="KEGG" id="csty:KN1_20480"/>
<dbReference type="AlphaFoldDB" id="A0A8D5U710"/>
<gene>
    <name evidence="2" type="ORF">KN1_20480</name>
</gene>
<dbReference type="Pfam" id="PF04967">
    <property type="entry name" value="HTH_10"/>
    <property type="match status" value="1"/>
</dbReference>
<reference evidence="2 3" key="1">
    <citation type="submission" date="2021-04" db="EMBL/GenBank/DDBJ databases">
        <title>Complete genome sequence of Stygiolobus sp. KN-1.</title>
        <authorList>
            <person name="Nakamura K."/>
            <person name="Sakai H."/>
            <person name="Kurosawa N."/>
        </authorList>
    </citation>
    <scope>NUCLEOTIDE SEQUENCE [LARGE SCALE GENOMIC DNA]</scope>
    <source>
        <strain evidence="2 3">KN-1</strain>
    </source>
</reference>
<dbReference type="PANTHER" id="PTHR34236:SF1">
    <property type="entry name" value="DIMETHYL SULFOXIDE REDUCTASE TRANSCRIPTIONAL ACTIVATOR"/>
    <property type="match status" value="1"/>
</dbReference>
<dbReference type="GeneID" id="66163778"/>
<organism evidence="2 3">
    <name type="scientific">Stygiolobus caldivivus</name>
    <dbReference type="NCBI Taxonomy" id="2824673"/>
    <lineage>
        <taxon>Archaea</taxon>
        <taxon>Thermoproteota</taxon>
        <taxon>Thermoprotei</taxon>
        <taxon>Sulfolobales</taxon>
        <taxon>Sulfolobaceae</taxon>
        <taxon>Stygiolobus</taxon>
    </lineage>
</organism>
<evidence type="ECO:0000313" key="3">
    <source>
        <dbReference type="Proteomes" id="UP000825123"/>
    </source>
</evidence>
<dbReference type="Proteomes" id="UP000825123">
    <property type="component" value="Chromosome"/>
</dbReference>
<dbReference type="RefSeq" id="WP_221287414.1">
    <property type="nucleotide sequence ID" value="NZ_AP024597.1"/>
</dbReference>
<evidence type="ECO:0000259" key="1">
    <source>
        <dbReference type="PROSITE" id="PS50943"/>
    </source>
</evidence>
<name>A0A8D5U710_9CREN</name>
<protein>
    <submittedName>
        <fullName evidence="2">Bacterio-opsin activator</fullName>
    </submittedName>
</protein>
<dbReference type="EMBL" id="AP024597">
    <property type="protein sequence ID" value="BCU70751.1"/>
    <property type="molecule type" value="Genomic_DNA"/>
</dbReference>
<proteinExistence type="predicted"/>
<sequence>MLLHVQLQTPIEEWARNLVYCKSSFSVLDIKLDNEEVKLFIELKGTFPQEFQNLFTKVDKDVYLGTLRVKSEIGKILSKYTIIQGYGIHDSLVWVLVLEGYQELRKLLREFIDSRIDVKVLKVVKAKSKSVITARQEQIVRIALEAGYYDYPRKVTLKKLAEKLNVSLSTLDEILRRAEKNIIETYLREKGL</sequence>
<keyword evidence="3" id="KW-1185">Reference proteome</keyword>
<dbReference type="PANTHER" id="PTHR34236">
    <property type="entry name" value="DIMETHYL SULFOXIDE REDUCTASE TRANSCRIPTIONAL ACTIVATOR"/>
    <property type="match status" value="1"/>
</dbReference>